<evidence type="ECO:0000256" key="1">
    <source>
        <dbReference type="ARBA" id="ARBA00006432"/>
    </source>
</evidence>
<dbReference type="SUPFAM" id="SSF56801">
    <property type="entry name" value="Acetyl-CoA synthetase-like"/>
    <property type="match status" value="1"/>
</dbReference>
<evidence type="ECO:0000313" key="4">
    <source>
        <dbReference type="EMBL" id="KAK0519204.1"/>
    </source>
</evidence>
<dbReference type="GO" id="GO:0006631">
    <property type="term" value="P:fatty acid metabolic process"/>
    <property type="evidence" value="ECO:0007669"/>
    <property type="project" value="TreeGrafter"/>
</dbReference>
<proteinExistence type="inferred from homology"/>
<dbReference type="PANTHER" id="PTHR43201">
    <property type="entry name" value="ACYL-COA SYNTHETASE"/>
    <property type="match status" value="1"/>
</dbReference>
<dbReference type="InterPro" id="IPR020845">
    <property type="entry name" value="AMP-binding_CS"/>
</dbReference>
<gene>
    <name evidence="4" type="ORF">OC842_007525</name>
</gene>
<evidence type="ECO:0000256" key="2">
    <source>
        <dbReference type="ARBA" id="ARBA00022598"/>
    </source>
</evidence>
<protein>
    <recommendedName>
        <fullName evidence="3">AMP-dependent synthetase/ligase domain-containing protein</fullName>
    </recommendedName>
</protein>
<keyword evidence="2" id="KW-0436">Ligase</keyword>
<feature type="non-terminal residue" evidence="4">
    <location>
        <position position="265"/>
    </location>
</feature>
<dbReference type="InterPro" id="IPR000873">
    <property type="entry name" value="AMP-dep_synth/lig_dom"/>
</dbReference>
<keyword evidence="5" id="KW-1185">Reference proteome</keyword>
<sequence>MSSAASFTRPRFALPLGTDAFPLQEEEEDNMLTLYDVLEQSAALNPDHLYAIQHVSLSSLTHTHSLTHAGLLRAVDRCSAWLLHSGLAARFSVSGKEKRQRRPPRIAILLHSDLATFIHVLAALKLGNPVALLSPRLSPHALAHLLTATDTQSIITTRTLARSLLLSSSSSTGLHIAHALPYTDFLSLSPTPHLDPLPIPPKGDESNETRNDSTVFVWHSSGSTGLPKPVFHTHRFWHCYLACHDFAPHHHVHAKRALNMPPLYH</sequence>
<accession>A0AAN6JGM7</accession>
<dbReference type="Gene3D" id="3.40.50.12780">
    <property type="entry name" value="N-terminal domain of ligase-like"/>
    <property type="match status" value="1"/>
</dbReference>
<name>A0AAN6JGM7_9BASI</name>
<comment type="caution">
    <text evidence="4">The sequence shown here is derived from an EMBL/GenBank/DDBJ whole genome shotgun (WGS) entry which is preliminary data.</text>
</comment>
<dbReference type="PANTHER" id="PTHR43201:SF5">
    <property type="entry name" value="MEDIUM-CHAIN ACYL-COA LIGASE ACSF2, MITOCHONDRIAL"/>
    <property type="match status" value="1"/>
</dbReference>
<dbReference type="PROSITE" id="PS00455">
    <property type="entry name" value="AMP_BINDING"/>
    <property type="match status" value="1"/>
</dbReference>
<dbReference type="Proteomes" id="UP001176521">
    <property type="component" value="Unassembled WGS sequence"/>
</dbReference>
<feature type="domain" description="AMP-dependent synthetase/ligase" evidence="3">
    <location>
        <begin position="39"/>
        <end position="265"/>
    </location>
</feature>
<dbReference type="GO" id="GO:0031956">
    <property type="term" value="F:medium-chain fatty acid-CoA ligase activity"/>
    <property type="evidence" value="ECO:0007669"/>
    <property type="project" value="TreeGrafter"/>
</dbReference>
<dbReference type="InterPro" id="IPR042099">
    <property type="entry name" value="ANL_N_sf"/>
</dbReference>
<evidence type="ECO:0000313" key="5">
    <source>
        <dbReference type="Proteomes" id="UP001176521"/>
    </source>
</evidence>
<organism evidence="4 5">
    <name type="scientific">Tilletia horrida</name>
    <dbReference type="NCBI Taxonomy" id="155126"/>
    <lineage>
        <taxon>Eukaryota</taxon>
        <taxon>Fungi</taxon>
        <taxon>Dikarya</taxon>
        <taxon>Basidiomycota</taxon>
        <taxon>Ustilaginomycotina</taxon>
        <taxon>Exobasidiomycetes</taxon>
        <taxon>Tilletiales</taxon>
        <taxon>Tilletiaceae</taxon>
        <taxon>Tilletia</taxon>
    </lineage>
</organism>
<reference evidence="4" key="1">
    <citation type="journal article" date="2023" name="PhytoFront">
        <title>Draft Genome Resources of Seven Strains of Tilletia horrida, Causal Agent of Kernel Smut of Rice.</title>
        <authorList>
            <person name="Khanal S."/>
            <person name="Antony Babu S."/>
            <person name="Zhou X.G."/>
        </authorList>
    </citation>
    <scope>NUCLEOTIDE SEQUENCE</scope>
    <source>
        <strain evidence="4">TX3</strain>
    </source>
</reference>
<dbReference type="Pfam" id="PF00501">
    <property type="entry name" value="AMP-binding"/>
    <property type="match status" value="1"/>
</dbReference>
<dbReference type="EMBL" id="JAPDMQ010001056">
    <property type="protein sequence ID" value="KAK0519204.1"/>
    <property type="molecule type" value="Genomic_DNA"/>
</dbReference>
<comment type="similarity">
    <text evidence="1">Belongs to the ATP-dependent AMP-binding enzyme family.</text>
</comment>
<dbReference type="AlphaFoldDB" id="A0AAN6JGM7"/>
<evidence type="ECO:0000259" key="3">
    <source>
        <dbReference type="Pfam" id="PF00501"/>
    </source>
</evidence>